<protein>
    <submittedName>
        <fullName evidence="1">Leucine rich repeat protein bspa family</fullName>
    </submittedName>
</protein>
<dbReference type="VEuPathDB" id="AmoebaDB:EHI5A_044040"/>
<name>A0A5K1VMM6_ENTHI</name>
<dbReference type="PANTHER" id="PTHR45661:SF3">
    <property type="entry name" value="IG-LIKE DOMAIN-CONTAINING PROTEIN"/>
    <property type="match status" value="1"/>
</dbReference>
<dbReference type="EMBL" id="BDEQ01000001">
    <property type="protein sequence ID" value="GAT96886.1"/>
    <property type="molecule type" value="Genomic_DNA"/>
</dbReference>
<dbReference type="InterPro" id="IPR053139">
    <property type="entry name" value="Surface_bspA-like"/>
</dbReference>
<evidence type="ECO:0000313" key="2">
    <source>
        <dbReference type="Proteomes" id="UP000078387"/>
    </source>
</evidence>
<dbReference type="OMA" id="CLPQCVP"/>
<accession>A0A5K1VMM6</accession>
<dbReference type="Gene3D" id="3.40.50.12480">
    <property type="match status" value="1"/>
</dbReference>
<dbReference type="VEuPathDB" id="AmoebaDB:EHI8A_064000"/>
<dbReference type="InterPro" id="IPR026906">
    <property type="entry name" value="LRR_5"/>
</dbReference>
<dbReference type="Pfam" id="PF13306">
    <property type="entry name" value="LRR_5"/>
    <property type="match status" value="2"/>
</dbReference>
<proteinExistence type="predicted"/>
<reference evidence="1 2" key="1">
    <citation type="submission" date="2016-05" db="EMBL/GenBank/DDBJ databases">
        <title>First whole genome sequencing of Entamoeba histolytica HM1:IMSS-clone-6.</title>
        <authorList>
            <person name="Mukherjee Avik.K."/>
            <person name="Izumyama S."/>
            <person name="Nakada-Tsukui K."/>
            <person name="Nozaki T."/>
        </authorList>
    </citation>
    <scope>NUCLEOTIDE SEQUENCE [LARGE SCALE GENOMIC DNA]</scope>
    <source>
        <strain evidence="1 2">HM1:IMSS clone 6</strain>
    </source>
</reference>
<organism evidence="1 2">
    <name type="scientific">Entamoeba histolytica</name>
    <dbReference type="NCBI Taxonomy" id="5759"/>
    <lineage>
        <taxon>Eukaryota</taxon>
        <taxon>Amoebozoa</taxon>
        <taxon>Evosea</taxon>
        <taxon>Archamoebae</taxon>
        <taxon>Mastigamoebida</taxon>
        <taxon>Entamoebidae</taxon>
        <taxon>Entamoeba</taxon>
    </lineage>
</organism>
<dbReference type="AlphaFoldDB" id="A0A5K1VMM6"/>
<dbReference type="SUPFAM" id="SSF52058">
    <property type="entry name" value="L domain-like"/>
    <property type="match status" value="1"/>
</dbReference>
<dbReference type="Proteomes" id="UP000078387">
    <property type="component" value="Unassembled WGS sequence"/>
</dbReference>
<gene>
    <name evidence="1" type="ORF">CL6EHI_072070</name>
</gene>
<sequence length="427" mass="47508">MLPLNNVHCIINQINNLQCLINLCFVSKRFRLNITSRKENVVSISDSNLFSNLNSLRLLSPNDKLINGIDTTIVDYPITYAQFKLMWKNNMSFRHVLLKHHDINSIQTSQPIINFVVPNIIKSIHERCFVGYTQLSSITLSPPIHKLGMYAFDNCSSLQKINLPSSLIEIGSHAFKGIYPNAQFTFNGDVCYANIPLFVSKQLIKQGVQCPNIQFTQEDFMGSDQLNITIPSCCKSIGSDCFCRCFNLTYINLPCSITSLETNCFRECSSISTLSIPSSLISIGNGCFFNCVSLTSLSFPDNLVWLGIDCLRGCSSLVSLHLPSSLSSLGRSCLEKCSSLTTLTLPSSLRFLSRSCFEKCTSLKHLALPTTMTSIGDGCFYNCLSMTSITIPSSVQVFERFCFGNCSQLSGMGNIPKECFKQRPIKC</sequence>
<dbReference type="Gene3D" id="3.80.10.10">
    <property type="entry name" value="Ribonuclease Inhibitor"/>
    <property type="match status" value="3"/>
</dbReference>
<dbReference type="VEuPathDB" id="AmoebaDB:EHI_072070"/>
<dbReference type="InterPro" id="IPR032675">
    <property type="entry name" value="LRR_dom_sf"/>
</dbReference>
<dbReference type="PANTHER" id="PTHR45661">
    <property type="entry name" value="SURFACE ANTIGEN"/>
    <property type="match status" value="1"/>
</dbReference>
<dbReference type="VEuPathDB" id="AmoebaDB:KM1_056840"/>
<evidence type="ECO:0000313" key="1">
    <source>
        <dbReference type="EMBL" id="GAT96886.1"/>
    </source>
</evidence>
<comment type="caution">
    <text evidence="1">The sequence shown here is derived from an EMBL/GenBank/DDBJ whole genome shotgun (WGS) entry which is preliminary data.</text>
</comment>
<dbReference type="VEuPathDB" id="AmoebaDB:EHI7A_060920"/>